<organism evidence="1 2">
    <name type="scientific">Pelobacter propionicus (strain DSM 2379 / NBRC 103807 / OttBd1)</name>
    <dbReference type="NCBI Taxonomy" id="338966"/>
    <lineage>
        <taxon>Bacteria</taxon>
        <taxon>Pseudomonadati</taxon>
        <taxon>Thermodesulfobacteriota</taxon>
        <taxon>Desulfuromonadia</taxon>
        <taxon>Desulfuromonadales</taxon>
        <taxon>Desulfuromonadaceae</taxon>
        <taxon>Pelobacter</taxon>
    </lineage>
</organism>
<evidence type="ECO:0000313" key="1">
    <source>
        <dbReference type="EMBL" id="ABK99510.1"/>
    </source>
</evidence>
<dbReference type="KEGG" id="ppd:Ppro_1900"/>
<evidence type="ECO:0000313" key="2">
    <source>
        <dbReference type="Proteomes" id="UP000006732"/>
    </source>
</evidence>
<protein>
    <submittedName>
        <fullName evidence="1">Uncharacterized protein</fullName>
    </submittedName>
</protein>
<dbReference type="Proteomes" id="UP000006732">
    <property type="component" value="Chromosome"/>
</dbReference>
<sequence length="80" mass="9253">MYNFESNLFLKIKFNSLSEQFKQLYTRYLSTSTSHITKQNFQSSPVNFGPLPTPSIDINNVKRGNTVNKMNVALVWVNYS</sequence>
<name>A1AQ90_PELPD</name>
<gene>
    <name evidence="1" type="ordered locus">Ppro_1900</name>
</gene>
<dbReference type="EMBL" id="CP000482">
    <property type="protein sequence ID" value="ABK99510.1"/>
    <property type="molecule type" value="Genomic_DNA"/>
</dbReference>
<dbReference type="AlphaFoldDB" id="A1AQ90"/>
<keyword evidence="2" id="KW-1185">Reference proteome</keyword>
<reference evidence="1 2" key="1">
    <citation type="submission" date="2006-10" db="EMBL/GenBank/DDBJ databases">
        <title>Complete sequence of chromosome of Pelobacter propionicus DSM 2379.</title>
        <authorList>
            <consortium name="US DOE Joint Genome Institute"/>
            <person name="Copeland A."/>
            <person name="Lucas S."/>
            <person name="Lapidus A."/>
            <person name="Barry K."/>
            <person name="Detter J.C."/>
            <person name="Glavina del Rio T."/>
            <person name="Hammon N."/>
            <person name="Israni S."/>
            <person name="Dalin E."/>
            <person name="Tice H."/>
            <person name="Pitluck S."/>
            <person name="Saunders E."/>
            <person name="Brettin T."/>
            <person name="Bruce D."/>
            <person name="Han C."/>
            <person name="Tapia R."/>
            <person name="Schmutz J."/>
            <person name="Larimer F."/>
            <person name="Land M."/>
            <person name="Hauser L."/>
            <person name="Kyrpides N."/>
            <person name="Kim E."/>
            <person name="Lovley D."/>
            <person name="Richardson P."/>
        </authorList>
    </citation>
    <scope>NUCLEOTIDE SEQUENCE [LARGE SCALE GENOMIC DNA]</scope>
    <source>
        <strain evidence="2">DSM 2379 / NBRC 103807 / OttBd1</strain>
    </source>
</reference>
<accession>A1AQ90</accession>
<proteinExistence type="predicted"/>
<dbReference type="HOGENOM" id="CLU_2586600_0_0_7"/>